<dbReference type="NCBIfam" id="TIGR00724">
    <property type="entry name" value="urea_amlyse_rel"/>
    <property type="match status" value="1"/>
</dbReference>
<reference evidence="5 6" key="1">
    <citation type="submission" date="2018-11" db="EMBL/GenBank/DDBJ databases">
        <title>Genomes From Bacteria Associated with the Canine Oral Cavity: a Test Case for Automated Genome-Based Taxonomic Assignment.</title>
        <authorList>
            <person name="Coil D.A."/>
            <person name="Jospin G."/>
            <person name="Darling A.E."/>
            <person name="Wallis C."/>
            <person name="Davis I.J."/>
            <person name="Harris S."/>
            <person name="Eisen J.A."/>
            <person name="Holcombe L.J."/>
            <person name="O'Flynn C."/>
        </authorList>
    </citation>
    <scope>NUCLEOTIDE SEQUENCE [LARGE SCALE GENOMIC DNA]</scope>
    <source>
        <strain evidence="5 6">COT-280</strain>
    </source>
</reference>
<dbReference type="SMART" id="SM00797">
    <property type="entry name" value="AHS2"/>
    <property type="match status" value="1"/>
</dbReference>
<evidence type="ECO:0000256" key="2">
    <source>
        <dbReference type="ARBA" id="ARBA00022801"/>
    </source>
</evidence>
<evidence type="ECO:0000313" key="6">
    <source>
        <dbReference type="Proteomes" id="UP000269923"/>
    </source>
</evidence>
<dbReference type="Pfam" id="PF02626">
    <property type="entry name" value="CT_A_B"/>
    <property type="match status" value="1"/>
</dbReference>
<dbReference type="SUPFAM" id="SSF50891">
    <property type="entry name" value="Cyclophilin-like"/>
    <property type="match status" value="1"/>
</dbReference>
<dbReference type="STRING" id="1121352.GCA_000620925_00606"/>
<dbReference type="AlphaFoldDB" id="A0A3P2A7P2"/>
<keyword evidence="6" id="KW-1185">Reference proteome</keyword>
<dbReference type="PANTHER" id="PTHR43309">
    <property type="entry name" value="5-OXOPROLINASE SUBUNIT C"/>
    <property type="match status" value="1"/>
</dbReference>
<organism evidence="5 6">
    <name type="scientific">Conchiformibius steedae</name>
    <dbReference type="NCBI Taxonomy" id="153493"/>
    <lineage>
        <taxon>Bacteria</taxon>
        <taxon>Pseudomonadati</taxon>
        <taxon>Pseudomonadota</taxon>
        <taxon>Betaproteobacteria</taxon>
        <taxon>Neisseriales</taxon>
        <taxon>Neisseriaceae</taxon>
        <taxon>Conchiformibius</taxon>
    </lineage>
</organism>
<dbReference type="GO" id="GO:0005524">
    <property type="term" value="F:ATP binding"/>
    <property type="evidence" value="ECO:0007669"/>
    <property type="project" value="UniProtKB-KW"/>
</dbReference>
<evidence type="ECO:0000256" key="1">
    <source>
        <dbReference type="ARBA" id="ARBA00022741"/>
    </source>
</evidence>
<protein>
    <submittedName>
        <fullName evidence="5">Biotin-dependent carboxyltransferase family protein</fullName>
    </submittedName>
</protein>
<sequence length="308" mass="33833">MITVLDTPAFSTLQDLGRHGLRRHGIGHAGAMDTLALRAGNILLGNPESAAAIETALGGLTLRFERDSNFCITGALYQAELDGAAVHSYWRYPVRKGQILRLIRAVQGMYGYVCIRGGFAVEEVLGSRSTDAKAQFGGWHGRALQAGDILPLGSSQPTPQSRIGIAPIGFTHRIHAVISSEYSHFTRKAHYRFWQNAWTLQSNSNRMGYRFGGGILERAKHEEMPSHAVQFGTVQVPPNGQPIVLMADTQTTGGYPKIACIAQADLGRLAQVRFGSRIYFQIATAEEAAKLRRRNEAYLNQIRMIANQ</sequence>
<dbReference type="InterPro" id="IPR029000">
    <property type="entry name" value="Cyclophilin-like_dom_sf"/>
</dbReference>
<gene>
    <name evidence="5" type="ORF">EII21_00315</name>
</gene>
<dbReference type="Proteomes" id="UP000269923">
    <property type="component" value="Unassembled WGS sequence"/>
</dbReference>
<proteinExistence type="predicted"/>
<feature type="domain" description="Carboxyltransferase" evidence="4">
    <location>
        <begin position="23"/>
        <end position="298"/>
    </location>
</feature>
<evidence type="ECO:0000259" key="4">
    <source>
        <dbReference type="SMART" id="SM00797"/>
    </source>
</evidence>
<dbReference type="GO" id="GO:0016740">
    <property type="term" value="F:transferase activity"/>
    <property type="evidence" value="ECO:0007669"/>
    <property type="project" value="UniProtKB-KW"/>
</dbReference>
<dbReference type="EMBL" id="RQYC01000001">
    <property type="protein sequence ID" value="RRD91512.1"/>
    <property type="molecule type" value="Genomic_DNA"/>
</dbReference>
<evidence type="ECO:0000313" key="5">
    <source>
        <dbReference type="EMBL" id="RRD91512.1"/>
    </source>
</evidence>
<dbReference type="PANTHER" id="PTHR43309:SF3">
    <property type="entry name" value="5-OXOPROLINASE SUBUNIT C"/>
    <property type="match status" value="1"/>
</dbReference>
<dbReference type="OrthoDB" id="9768696at2"/>
<evidence type="ECO:0000256" key="3">
    <source>
        <dbReference type="ARBA" id="ARBA00022840"/>
    </source>
</evidence>
<dbReference type="Gene3D" id="2.40.100.10">
    <property type="entry name" value="Cyclophilin-like"/>
    <property type="match status" value="1"/>
</dbReference>
<dbReference type="GO" id="GO:0016787">
    <property type="term" value="F:hydrolase activity"/>
    <property type="evidence" value="ECO:0007669"/>
    <property type="project" value="UniProtKB-KW"/>
</dbReference>
<keyword evidence="3" id="KW-0067">ATP-binding</keyword>
<comment type="caution">
    <text evidence="5">The sequence shown here is derived from an EMBL/GenBank/DDBJ whole genome shotgun (WGS) entry which is preliminary data.</text>
</comment>
<keyword evidence="1" id="KW-0547">Nucleotide-binding</keyword>
<dbReference type="InterPro" id="IPR052708">
    <property type="entry name" value="PxpC"/>
</dbReference>
<name>A0A3P2A7P2_9NEIS</name>
<dbReference type="InterPro" id="IPR003778">
    <property type="entry name" value="CT_A_B"/>
</dbReference>
<keyword evidence="2" id="KW-0378">Hydrolase</keyword>
<accession>A0A3P2A7P2</accession>
<dbReference type="RefSeq" id="WP_124793716.1">
    <property type="nucleotide sequence ID" value="NZ_RQYC01000001.1"/>
</dbReference>
<keyword evidence="5" id="KW-0808">Transferase</keyword>